<dbReference type="AlphaFoldDB" id="A0A075FYT5"/>
<sequence length="189" mass="20556">MEGPSSVPWFPAWGIGFPEPLAGVGEAVAVFGEWRPSERWLLLAYDAACSEVRLWAAWAALRRLEESGRMVARTCDAEFLRLISGTHQISTAFERAGIRSGDQSAWIVHLPETAIGEDLGQMELPGTSYLDNEVEADRLMEHLGASLLARRPVPSETGLLRLGAIESEGTIEAAGQEDAFLLHTALADI</sequence>
<dbReference type="SUPFAM" id="SSF143870">
    <property type="entry name" value="PF0523-like"/>
    <property type="match status" value="1"/>
</dbReference>
<dbReference type="Gene3D" id="3.30.2380.10">
    <property type="entry name" value="CGI121/TPRKB"/>
    <property type="match status" value="1"/>
</dbReference>
<name>A0A075FYT5_9EURY</name>
<proteinExistence type="predicted"/>
<dbReference type="EMBL" id="KF900430">
    <property type="protein sequence ID" value="AIE94777.1"/>
    <property type="molecule type" value="Genomic_DNA"/>
</dbReference>
<accession>A0A075FYT5</accession>
<evidence type="ECO:0000313" key="1">
    <source>
        <dbReference type="EMBL" id="AIE94777.1"/>
    </source>
</evidence>
<protein>
    <submittedName>
        <fullName evidence="1">Uncharacterized protein</fullName>
    </submittedName>
</protein>
<organism evidence="1">
    <name type="scientific">uncultured marine group II/III euryarchaeote AD1000_51_G10</name>
    <dbReference type="NCBI Taxonomy" id="1457781"/>
    <lineage>
        <taxon>Archaea</taxon>
        <taxon>Methanobacteriati</taxon>
        <taxon>Methanobacteriota</taxon>
        <taxon>environmental samples</taxon>
    </lineage>
</organism>
<dbReference type="InterPro" id="IPR036504">
    <property type="entry name" value="CGI121/TPRKB_sf"/>
</dbReference>
<reference evidence="1" key="1">
    <citation type="journal article" date="2014" name="Genome Biol. Evol.">
        <title>Pangenome evidence for extensive interdomain horizontal transfer affecting lineage core and shell genes in uncultured planktonic thaumarchaeota and euryarchaeota.</title>
        <authorList>
            <person name="Deschamps P."/>
            <person name="Zivanovic Y."/>
            <person name="Moreira D."/>
            <person name="Rodriguez-Valera F."/>
            <person name="Lopez-Garcia P."/>
        </authorList>
    </citation>
    <scope>NUCLEOTIDE SEQUENCE</scope>
</reference>